<evidence type="ECO:0000259" key="1">
    <source>
        <dbReference type="PROSITE" id="PS51203"/>
    </source>
</evidence>
<evidence type="ECO:0000313" key="3">
    <source>
        <dbReference type="Proteomes" id="UP000287651"/>
    </source>
</evidence>
<name>A0A426Y447_ENSVE</name>
<gene>
    <name evidence="2" type="ORF">B296_00041898</name>
</gene>
<dbReference type="InterPro" id="IPR007052">
    <property type="entry name" value="CS_dom"/>
</dbReference>
<accession>A0A426Y447</accession>
<feature type="non-terminal residue" evidence="2">
    <location>
        <position position="1"/>
    </location>
</feature>
<dbReference type="InterPro" id="IPR037898">
    <property type="entry name" value="NudC_fam"/>
</dbReference>
<dbReference type="SUPFAM" id="SSF49764">
    <property type="entry name" value="HSP20-like chaperones"/>
    <property type="match status" value="1"/>
</dbReference>
<dbReference type="PANTHER" id="PTHR12356">
    <property type="entry name" value="NUCLEAR MOVEMENT PROTEIN NUDC"/>
    <property type="match status" value="1"/>
</dbReference>
<dbReference type="CDD" id="cd06467">
    <property type="entry name" value="p23_NUDC_like"/>
    <property type="match status" value="1"/>
</dbReference>
<dbReference type="GO" id="GO:0051082">
    <property type="term" value="F:unfolded protein binding"/>
    <property type="evidence" value="ECO:0007669"/>
    <property type="project" value="TreeGrafter"/>
</dbReference>
<dbReference type="Proteomes" id="UP000287651">
    <property type="component" value="Unassembled WGS sequence"/>
</dbReference>
<dbReference type="InterPro" id="IPR008978">
    <property type="entry name" value="HSP20-like_chaperone"/>
</dbReference>
<dbReference type="Pfam" id="PF04969">
    <property type="entry name" value="CS"/>
    <property type="match status" value="1"/>
</dbReference>
<dbReference type="EMBL" id="AMZH03015155">
    <property type="protein sequence ID" value="RRT46504.1"/>
    <property type="molecule type" value="Genomic_DNA"/>
</dbReference>
<feature type="domain" description="CS" evidence="1">
    <location>
        <begin position="1"/>
        <end position="53"/>
    </location>
</feature>
<dbReference type="GO" id="GO:0005737">
    <property type="term" value="C:cytoplasm"/>
    <property type="evidence" value="ECO:0007669"/>
    <property type="project" value="TreeGrafter"/>
</dbReference>
<reference evidence="2 3" key="1">
    <citation type="journal article" date="2014" name="Agronomy (Basel)">
        <title>A Draft Genome Sequence for Ensete ventricosum, the Drought-Tolerant Tree Against Hunger.</title>
        <authorList>
            <person name="Harrison J."/>
            <person name="Moore K.A."/>
            <person name="Paszkiewicz K."/>
            <person name="Jones T."/>
            <person name="Grant M."/>
            <person name="Ambacheew D."/>
            <person name="Muzemil S."/>
            <person name="Studholme D.J."/>
        </authorList>
    </citation>
    <scope>NUCLEOTIDE SEQUENCE [LARGE SCALE GENOMIC DNA]</scope>
</reference>
<proteinExistence type="predicted"/>
<evidence type="ECO:0000313" key="2">
    <source>
        <dbReference type="EMBL" id="RRT46504.1"/>
    </source>
</evidence>
<comment type="caution">
    <text evidence="2">The sequence shown here is derived from an EMBL/GenBank/DDBJ whole genome shotgun (WGS) entry which is preliminary data.</text>
</comment>
<dbReference type="PANTHER" id="PTHR12356:SF18">
    <property type="entry name" value="NUDC DOMAIN-CONTAINING PROTEIN 2"/>
    <property type="match status" value="1"/>
</dbReference>
<dbReference type="AlphaFoldDB" id="A0A426Y447"/>
<dbReference type="Gene3D" id="2.60.40.790">
    <property type="match status" value="1"/>
</dbReference>
<sequence>QKVFEWDQTLDEVNIYIDLPANVPKKLFYCNIQSAHIEVGIKGNPPYLNVCVL</sequence>
<organism evidence="2 3">
    <name type="scientific">Ensete ventricosum</name>
    <name type="common">Abyssinian banana</name>
    <name type="synonym">Musa ensete</name>
    <dbReference type="NCBI Taxonomy" id="4639"/>
    <lineage>
        <taxon>Eukaryota</taxon>
        <taxon>Viridiplantae</taxon>
        <taxon>Streptophyta</taxon>
        <taxon>Embryophyta</taxon>
        <taxon>Tracheophyta</taxon>
        <taxon>Spermatophyta</taxon>
        <taxon>Magnoliopsida</taxon>
        <taxon>Liliopsida</taxon>
        <taxon>Zingiberales</taxon>
        <taxon>Musaceae</taxon>
        <taxon>Ensete</taxon>
    </lineage>
</organism>
<dbReference type="GO" id="GO:0006457">
    <property type="term" value="P:protein folding"/>
    <property type="evidence" value="ECO:0007669"/>
    <property type="project" value="TreeGrafter"/>
</dbReference>
<protein>
    <recommendedName>
        <fullName evidence="1">CS domain-containing protein</fullName>
    </recommendedName>
</protein>
<dbReference type="PROSITE" id="PS51203">
    <property type="entry name" value="CS"/>
    <property type="match status" value="1"/>
</dbReference>